<dbReference type="InterPro" id="IPR001783">
    <property type="entry name" value="Lumazine-bd"/>
</dbReference>
<reference evidence="14 19" key="4">
    <citation type="submission" date="2020-01" db="EMBL/GenBank/DDBJ databases">
        <title>Vaginal microbiome of pregnant Indian women: Insights into the genome of dominants Lactobacillus species.</title>
        <authorList>
            <person name="Das B."/>
            <person name="Mehta O."/>
            <person name="Ghosh T.S."/>
            <person name="Kothidar A."/>
            <person name="Gowtham M.R."/>
            <person name="Mitra R."/>
            <person name="Kshetrapal P."/>
            <person name="Wadhwa N."/>
            <person name="Thiruvengadam R."/>
            <person name="Nair G.B."/>
            <person name="Bhatnagar S."/>
            <person name="Pore S."/>
        </authorList>
    </citation>
    <scope>NUCLEOTIDE SEQUENCE [LARGE SCALE GENOMIC DNA]</scope>
    <source>
        <strain evidence="14 19">Indica2</strain>
    </source>
</reference>
<dbReference type="InterPro" id="IPR023366">
    <property type="entry name" value="ATP_synth_asu-like_sf"/>
</dbReference>
<comment type="caution">
    <text evidence="13">The sequence shown here is derived from an EMBL/GenBank/DDBJ whole genome shotgun (WGS) entry which is preliminary data.</text>
</comment>
<dbReference type="SUPFAM" id="SSF63380">
    <property type="entry name" value="Riboflavin synthase domain-like"/>
    <property type="match status" value="2"/>
</dbReference>
<dbReference type="PANTHER" id="PTHR21098:SF0">
    <property type="entry name" value="RIBOFLAVIN SYNTHASE"/>
    <property type="match status" value="1"/>
</dbReference>
<keyword evidence="8" id="KW-0677">Repeat</keyword>
<organism evidence="13 16">
    <name type="scientific">Lactobacillus crispatus</name>
    <dbReference type="NCBI Taxonomy" id="47770"/>
    <lineage>
        <taxon>Bacteria</taxon>
        <taxon>Bacillati</taxon>
        <taxon>Bacillota</taxon>
        <taxon>Bacilli</taxon>
        <taxon>Lactobacillales</taxon>
        <taxon>Lactobacillaceae</taxon>
        <taxon>Lactobacillus</taxon>
    </lineage>
</organism>
<feature type="repeat" description="Lumazine-binding" evidence="10">
    <location>
        <begin position="1"/>
        <end position="97"/>
    </location>
</feature>
<feature type="repeat" description="Lumazine-binding" evidence="10">
    <location>
        <begin position="98"/>
        <end position="194"/>
    </location>
</feature>
<evidence type="ECO:0000313" key="15">
    <source>
        <dbReference type="EMBL" id="PJZ16742.1"/>
    </source>
</evidence>
<evidence type="ECO:0000313" key="16">
    <source>
        <dbReference type="Proteomes" id="UP000067598"/>
    </source>
</evidence>
<name>A0A109DCT9_9LACO</name>
<dbReference type="Pfam" id="PF00677">
    <property type="entry name" value="Lum_binding"/>
    <property type="match status" value="2"/>
</dbReference>
<comment type="catalytic activity">
    <reaction evidence="1">
        <text>2 6,7-dimethyl-8-(1-D-ribityl)lumazine + H(+) = 5-amino-6-(D-ribitylamino)uracil + riboflavin</text>
        <dbReference type="Rhea" id="RHEA:20772"/>
        <dbReference type="ChEBI" id="CHEBI:15378"/>
        <dbReference type="ChEBI" id="CHEBI:15934"/>
        <dbReference type="ChEBI" id="CHEBI:57986"/>
        <dbReference type="ChEBI" id="CHEBI:58201"/>
        <dbReference type="EC" id="2.5.1.9"/>
    </reaction>
</comment>
<comment type="pathway">
    <text evidence="3">Cofactor biosynthesis; riboflavin biosynthesis; riboflavin from 2-hydroxy-3-oxobutyl phosphate and 5-amino-6-(D-ribitylamino)uracil: step 2/2.</text>
</comment>
<dbReference type="NCBIfam" id="TIGR00187">
    <property type="entry name" value="ribE"/>
    <property type="match status" value="1"/>
</dbReference>
<reference evidence="15 17" key="2">
    <citation type="submission" date="2016-10" db="EMBL/GenBank/DDBJ databases">
        <title>WGS of isloates from the oral cavity of healthy individuals.</title>
        <authorList>
            <person name="Sharma S."/>
            <person name="Pal V.K."/>
            <person name="Patil P.B."/>
            <person name="Korpole S."/>
            <person name="Grover V."/>
        </authorList>
    </citation>
    <scope>NUCLEOTIDE SEQUENCE [LARGE SCALE GENOMIC DNA]</scope>
    <source>
        <strain evidence="15 17">DISK12</strain>
    </source>
</reference>
<evidence type="ECO:0000256" key="6">
    <source>
        <dbReference type="ARBA" id="ARBA00022619"/>
    </source>
</evidence>
<dbReference type="InterPro" id="IPR017938">
    <property type="entry name" value="Riboflavin_synthase-like_b-brl"/>
</dbReference>
<evidence type="ECO:0000313" key="17">
    <source>
        <dbReference type="Proteomes" id="UP000231914"/>
    </source>
</evidence>
<evidence type="ECO:0000256" key="4">
    <source>
        <dbReference type="ARBA" id="ARBA00012827"/>
    </source>
</evidence>
<dbReference type="Proteomes" id="UP000460132">
    <property type="component" value="Unassembled WGS sequence"/>
</dbReference>
<reference evidence="12 18" key="3">
    <citation type="submission" date="2019-09" db="EMBL/GenBank/DDBJ databases">
        <title>Comparative analysis of L. crispatus genomes revealed niche specific adaptation to different host and body sites.</title>
        <authorList>
            <person name="Pan M."/>
            <person name="Hidalgo-Cantabrana C."/>
            <person name="Barrangou R."/>
        </authorList>
    </citation>
    <scope>NUCLEOTIDE SEQUENCE [LARGE SCALE GENOMIC DNA]</scope>
    <source>
        <strain evidence="12 18">NCK2488</strain>
    </source>
</reference>
<dbReference type="EC" id="2.5.1.9" evidence="4 9"/>
<dbReference type="InterPro" id="IPR026017">
    <property type="entry name" value="Lumazine-bd_dom"/>
</dbReference>
<dbReference type="FunFam" id="2.40.30.20:FF:000004">
    <property type="entry name" value="Riboflavin synthase, alpha subunit"/>
    <property type="match status" value="1"/>
</dbReference>
<evidence type="ECO:0000256" key="9">
    <source>
        <dbReference type="NCBIfam" id="TIGR00187"/>
    </source>
</evidence>
<dbReference type="EMBL" id="WWFF01000012">
    <property type="protein sequence ID" value="MYN54325.1"/>
    <property type="molecule type" value="Genomic_DNA"/>
</dbReference>
<dbReference type="Proteomes" id="UP000067598">
    <property type="component" value="Unassembled WGS sequence"/>
</dbReference>
<dbReference type="PATRIC" id="fig|47770.28.peg.1366"/>
<dbReference type="GO" id="GO:0009231">
    <property type="term" value="P:riboflavin biosynthetic process"/>
    <property type="evidence" value="ECO:0007669"/>
    <property type="project" value="UniProtKB-KW"/>
</dbReference>
<dbReference type="PROSITE" id="PS51177">
    <property type="entry name" value="LUMAZINE_BIND"/>
    <property type="match status" value="2"/>
</dbReference>
<dbReference type="Proteomes" id="UP000231914">
    <property type="component" value="Unassembled WGS sequence"/>
</dbReference>
<dbReference type="EMBL" id="LJGP01000045">
    <property type="protein sequence ID" value="KWU03074.1"/>
    <property type="molecule type" value="Genomic_DNA"/>
</dbReference>
<proteinExistence type="predicted"/>
<dbReference type="GO" id="GO:0004746">
    <property type="term" value="F:riboflavin synthase activity"/>
    <property type="evidence" value="ECO:0007669"/>
    <property type="project" value="UniProtKB-UniRule"/>
</dbReference>
<dbReference type="NCBIfam" id="NF009566">
    <property type="entry name" value="PRK13020.1"/>
    <property type="match status" value="1"/>
</dbReference>
<evidence type="ECO:0000256" key="7">
    <source>
        <dbReference type="ARBA" id="ARBA00022679"/>
    </source>
</evidence>
<protein>
    <recommendedName>
        <fullName evidence="5 9">Riboflavin synthase</fullName>
        <ecNumber evidence="4 9">2.5.1.9</ecNumber>
    </recommendedName>
</protein>
<dbReference type="RefSeq" id="WP_057726819.1">
    <property type="nucleotide sequence ID" value="NZ_AP025162.1"/>
</dbReference>
<evidence type="ECO:0000256" key="5">
    <source>
        <dbReference type="ARBA" id="ARBA00013950"/>
    </source>
</evidence>
<evidence type="ECO:0000256" key="10">
    <source>
        <dbReference type="PROSITE-ProRule" id="PRU00524"/>
    </source>
</evidence>
<evidence type="ECO:0000313" key="12">
    <source>
        <dbReference type="EMBL" id="KAA8811734.1"/>
    </source>
</evidence>
<evidence type="ECO:0000256" key="3">
    <source>
        <dbReference type="ARBA" id="ARBA00004887"/>
    </source>
</evidence>
<dbReference type="EMBL" id="MKXG01000126">
    <property type="protein sequence ID" value="PJZ16742.1"/>
    <property type="molecule type" value="Genomic_DNA"/>
</dbReference>
<reference evidence="13 16" key="1">
    <citation type="journal article" date="2016" name="Microbiology (Mosc.)">
        <title>Comparison of Lactobacillus crispatus isolates from Lactobacillus-dominated vaginal microbiomes with isolates from microbiomes containing bacterial vaginosis-associated bacteria.</title>
        <authorList>
            <person name="Abdelmaksoud A.A."/>
            <person name="Koparde V.N."/>
            <person name="Sheth N.U."/>
            <person name="Serrano M.G."/>
            <person name="Glascock A.L."/>
            <person name="Fettweis J.M."/>
            <person name="Strauss Iii J.F."/>
            <person name="Buck G.A."/>
            <person name="Jefferson K.K."/>
        </authorList>
    </citation>
    <scope>NUCLEOTIDE SEQUENCE [LARGE SCALE GENOMIC DNA]</scope>
    <source>
        <strain evidence="13 16">VMC3</strain>
    </source>
</reference>
<evidence type="ECO:0000313" key="19">
    <source>
        <dbReference type="Proteomes" id="UP000460132"/>
    </source>
</evidence>
<evidence type="ECO:0000313" key="13">
    <source>
        <dbReference type="EMBL" id="KWU03074.1"/>
    </source>
</evidence>
<dbReference type="NCBIfam" id="NF006767">
    <property type="entry name" value="PRK09289.1"/>
    <property type="match status" value="1"/>
</dbReference>
<evidence type="ECO:0000256" key="2">
    <source>
        <dbReference type="ARBA" id="ARBA00002803"/>
    </source>
</evidence>
<evidence type="ECO:0000256" key="8">
    <source>
        <dbReference type="ARBA" id="ARBA00022737"/>
    </source>
</evidence>
<comment type="function">
    <text evidence="2">Catalyzes the dismutation of two molecules of 6,7-dimethyl-8-ribityllumazine, resulting in the formation of riboflavin and 5-amino-6-(D-ribitylamino)uracil.</text>
</comment>
<accession>A0A109DCT9</accession>
<sequence>MFSGLVRGDAHIKKIDKHKQTIKLTVSCPADFTNELTIGDSIAINGTCLTVESFTETSFVVTMMPQTYKKTVFKNLHNGDQLNVERSLEVGQRLEGHLVTGHIDDLATVTKIAQNENAIEIWFKFPARLSTQIVPQGSIALNGVSLTVMDVKDNSFSVGLIPHTQDETNLANLQINDEVNLETDIIGKYVAKNLEKRN</sequence>
<dbReference type="Proteomes" id="UP000324504">
    <property type="component" value="Unassembled WGS sequence"/>
</dbReference>
<dbReference type="AlphaFoldDB" id="A0A109DCT9"/>
<keyword evidence="7 12" id="KW-0808">Transferase</keyword>
<evidence type="ECO:0000256" key="1">
    <source>
        <dbReference type="ARBA" id="ARBA00000968"/>
    </source>
</evidence>
<keyword evidence="6" id="KW-0686">Riboflavin biosynthesis</keyword>
<feature type="domain" description="Lumazine-binding" evidence="11">
    <location>
        <begin position="1"/>
        <end position="97"/>
    </location>
</feature>
<dbReference type="CDD" id="cd00402">
    <property type="entry name" value="Riboflavin_synthase_like"/>
    <property type="match status" value="1"/>
</dbReference>
<dbReference type="PANTHER" id="PTHR21098">
    <property type="entry name" value="RIBOFLAVIN SYNTHASE ALPHA CHAIN"/>
    <property type="match status" value="1"/>
</dbReference>
<gene>
    <name evidence="13" type="ORF">AEL95_09250</name>
    <name evidence="15" type="ORF">BHU41_08645</name>
    <name evidence="12" type="ORF">F1C09_09390</name>
    <name evidence="14" type="ORF">GTK63_08455</name>
</gene>
<evidence type="ECO:0000313" key="14">
    <source>
        <dbReference type="EMBL" id="MYN54325.1"/>
    </source>
</evidence>
<dbReference type="Gene3D" id="2.40.30.20">
    <property type="match status" value="2"/>
</dbReference>
<dbReference type="EMBL" id="VUAV01000083">
    <property type="protein sequence ID" value="KAA8811734.1"/>
    <property type="molecule type" value="Genomic_DNA"/>
</dbReference>
<evidence type="ECO:0000313" key="18">
    <source>
        <dbReference type="Proteomes" id="UP000324504"/>
    </source>
</evidence>
<evidence type="ECO:0000259" key="11">
    <source>
        <dbReference type="PROSITE" id="PS51177"/>
    </source>
</evidence>
<dbReference type="PIRSF" id="PIRSF000498">
    <property type="entry name" value="Riboflavin_syn_A"/>
    <property type="match status" value="1"/>
</dbReference>
<feature type="domain" description="Lumazine-binding" evidence="11">
    <location>
        <begin position="98"/>
        <end position="194"/>
    </location>
</feature>